<dbReference type="STRING" id="1835702.A0A1F5LU06"/>
<dbReference type="Gene3D" id="3.40.50.720">
    <property type="entry name" value="NAD(P)-binding Rossmann-like Domain"/>
    <property type="match status" value="1"/>
</dbReference>
<gene>
    <name evidence="4" type="ORF">PENARI_c003G12125</name>
</gene>
<evidence type="ECO:0000313" key="5">
    <source>
        <dbReference type="Proteomes" id="UP000177622"/>
    </source>
</evidence>
<dbReference type="GeneID" id="34573571"/>
<dbReference type="Proteomes" id="UP000177622">
    <property type="component" value="Unassembled WGS sequence"/>
</dbReference>
<dbReference type="InterPro" id="IPR036291">
    <property type="entry name" value="NAD(P)-bd_dom_sf"/>
</dbReference>
<protein>
    <recommendedName>
        <fullName evidence="3">NmrA-like domain-containing protein</fullName>
    </recommendedName>
</protein>
<dbReference type="EMBL" id="LXJU01000003">
    <property type="protein sequence ID" value="OGE56550.1"/>
    <property type="molecule type" value="Genomic_DNA"/>
</dbReference>
<dbReference type="GO" id="GO:0005634">
    <property type="term" value="C:nucleus"/>
    <property type="evidence" value="ECO:0007669"/>
    <property type="project" value="TreeGrafter"/>
</dbReference>
<feature type="domain" description="NmrA-like" evidence="3">
    <location>
        <begin position="2"/>
        <end position="288"/>
    </location>
</feature>
<evidence type="ECO:0000256" key="1">
    <source>
        <dbReference type="ARBA" id="ARBA00006328"/>
    </source>
</evidence>
<evidence type="ECO:0000256" key="2">
    <source>
        <dbReference type="ARBA" id="ARBA00022857"/>
    </source>
</evidence>
<dbReference type="OrthoDB" id="9997102at2759"/>
<dbReference type="Gene3D" id="3.90.25.10">
    <property type="entry name" value="UDP-galactose 4-epimerase, domain 1"/>
    <property type="match status" value="1"/>
</dbReference>
<name>A0A1F5LU06_PENAI</name>
<sequence>MSTILVIGATGKQGGSLIKNLLSKNAPFQILAVTRNIQSPSAQKLLQQSSKISLVQGDLDHPAELFKNARDLTSEPIWGVFSVQVAIGNGASEEPQGKSIIDESIKHGVKHFVYSSVDRGGAKSTDNPTQVPHFINKHNIEKHLLENTKDGNMDWTILRPTAFYDNLTPDFFGKIFTTAYEMVLKGQPLQMIGVSDIGAVAAEVFMNVDAYKGRAISLAGDELTYAQFKHIFEKRTGQTLPTTWRPLAALFMAVVKDMGYMYKWFHDEGFGADVEEVKKIHPGLKDFETWLETESAFVKQ</sequence>
<keyword evidence="5" id="KW-1185">Reference proteome</keyword>
<dbReference type="FunFam" id="3.40.50.720:FF:000528">
    <property type="entry name" value="Nucleoside-diphosphate-sugar epimerase family protein"/>
    <property type="match status" value="1"/>
</dbReference>
<comment type="caution">
    <text evidence="4">The sequence shown here is derived from an EMBL/GenBank/DDBJ whole genome shotgun (WGS) entry which is preliminary data.</text>
</comment>
<dbReference type="PANTHER" id="PTHR42748">
    <property type="entry name" value="NITROGEN METABOLITE REPRESSION PROTEIN NMRA FAMILY MEMBER"/>
    <property type="match status" value="1"/>
</dbReference>
<dbReference type="RefSeq" id="XP_022491978.1">
    <property type="nucleotide sequence ID" value="XM_022628837.1"/>
</dbReference>
<reference evidence="4 5" key="1">
    <citation type="journal article" date="2016" name="Sci. Rep.">
        <title>Penicillium arizonense, a new, genome sequenced fungal species, reveals a high chemical diversity in secreted metabolites.</title>
        <authorList>
            <person name="Grijseels S."/>
            <person name="Nielsen J.C."/>
            <person name="Randelovic M."/>
            <person name="Nielsen J."/>
            <person name="Nielsen K.F."/>
            <person name="Workman M."/>
            <person name="Frisvad J.C."/>
        </authorList>
    </citation>
    <scope>NUCLEOTIDE SEQUENCE [LARGE SCALE GENOMIC DNA]</scope>
    <source>
        <strain evidence="4 5">CBS 141311</strain>
    </source>
</reference>
<dbReference type="AlphaFoldDB" id="A0A1F5LU06"/>
<comment type="similarity">
    <text evidence="1">Belongs to the NmrA-type oxidoreductase family.</text>
</comment>
<accession>A0A1F5LU06</accession>
<evidence type="ECO:0000259" key="3">
    <source>
        <dbReference type="Pfam" id="PF05368"/>
    </source>
</evidence>
<organism evidence="4 5">
    <name type="scientific">Penicillium arizonense</name>
    <dbReference type="NCBI Taxonomy" id="1835702"/>
    <lineage>
        <taxon>Eukaryota</taxon>
        <taxon>Fungi</taxon>
        <taxon>Dikarya</taxon>
        <taxon>Ascomycota</taxon>
        <taxon>Pezizomycotina</taxon>
        <taxon>Eurotiomycetes</taxon>
        <taxon>Eurotiomycetidae</taxon>
        <taxon>Eurotiales</taxon>
        <taxon>Aspergillaceae</taxon>
        <taxon>Penicillium</taxon>
    </lineage>
</organism>
<proteinExistence type="inferred from homology"/>
<evidence type="ECO:0000313" key="4">
    <source>
        <dbReference type="EMBL" id="OGE56550.1"/>
    </source>
</evidence>
<keyword evidence="2" id="KW-0521">NADP</keyword>
<dbReference type="InterPro" id="IPR008030">
    <property type="entry name" value="NmrA-like"/>
</dbReference>
<dbReference type="Pfam" id="PF05368">
    <property type="entry name" value="NmrA"/>
    <property type="match status" value="1"/>
</dbReference>
<dbReference type="PANTHER" id="PTHR42748:SF7">
    <property type="entry name" value="NMRA LIKE REDOX SENSOR 1-RELATED"/>
    <property type="match status" value="1"/>
</dbReference>
<dbReference type="InterPro" id="IPR051164">
    <property type="entry name" value="NmrA-like_oxidored"/>
</dbReference>
<dbReference type="SUPFAM" id="SSF51735">
    <property type="entry name" value="NAD(P)-binding Rossmann-fold domains"/>
    <property type="match status" value="1"/>
</dbReference>